<keyword evidence="5" id="KW-1185">Reference proteome</keyword>
<feature type="compositionally biased region" description="Gly residues" evidence="1">
    <location>
        <begin position="31"/>
        <end position="43"/>
    </location>
</feature>
<dbReference type="PROSITE" id="PS51318">
    <property type="entry name" value="TAT"/>
    <property type="match status" value="1"/>
</dbReference>
<sequence length="714" mass="79826">MAQLQGLTRRSLLYGSAVAAGGAALAACSSGNGGAGSGSGTGSSGEPSAPTGKGSEVKPLPKPAKYSEAPALAEQVKAGKLPAVEERLPENPYVVPHRWLVPGNYGGVLQMVQGKSESSAVKEYMYGGSPLRFLNDGLDIGPGLVETWESNADASEWTFNFRKGLKWSDGKPWTTESIMYWWEDLVQNEDHPFTPPDDVRSGKNTVAKLTCPDDTTMVLTFDAPAPITPERIAAWVNQYAETGTLGPLWMLPKHYVQQFHPKYNTAIKAGSDWFSNHDLKSDFQRNPDCPTMTGWRGKAYREAQSLTLERNPFYWVVDKDGKQLPYIDEVNFSVVKDEQVQKLNMTQGKYDYIHGGHHPIVLGDVSTFKQAEAKTGVRLRFWDSGSGTGSMLFFNYDHPDAKLRALFRNNKFQKALSHAVNRAEIRKAIYYDTGEATTGTLSVKGVIFNINDEGKKLYEEWRDLAVKYDVALAKSMLDEIGVVDKNGDGKREHPDGSPLKISLDFQADTGSENLRKNEFLKRDWEAIGLDVQMSPSPPEAWGDRWKNSEFQTTTTWEIGDNQILVYPGWVIPVEPSHWAPMHGQAFILQTGDPKKIESEANIDPWKRTPRWILPEEGSPIAKLYDFYAQARVESDAMKRNQLLWEIVKVHINEGPFMLGFVSNYPRTVLVRDGLKNVPMKENLALGGFVNPWIQPSPAVYDPEAYFWEKPEEHA</sequence>
<evidence type="ECO:0000313" key="5">
    <source>
        <dbReference type="Proteomes" id="UP001595699"/>
    </source>
</evidence>
<dbReference type="PANTHER" id="PTHR30290:SF62">
    <property type="entry name" value="OLIGOPEPTIDE ABC TRANSPORTER, PERIPLASMIC OLIGOPEPTIDE-BINDING PROTEIN"/>
    <property type="match status" value="1"/>
</dbReference>
<gene>
    <name evidence="4" type="ORF">ACFOUW_00105</name>
</gene>
<evidence type="ECO:0000256" key="1">
    <source>
        <dbReference type="SAM" id="MobiDB-lite"/>
    </source>
</evidence>
<feature type="domain" description="Solute-binding protein family 5" evidence="3">
    <location>
        <begin position="140"/>
        <end position="559"/>
    </location>
</feature>
<proteinExistence type="predicted"/>
<reference evidence="5" key="1">
    <citation type="journal article" date="2019" name="Int. J. Syst. Evol. Microbiol.">
        <title>The Global Catalogue of Microorganisms (GCM) 10K type strain sequencing project: providing services to taxonomists for standard genome sequencing and annotation.</title>
        <authorList>
            <consortium name="The Broad Institute Genomics Platform"/>
            <consortium name="The Broad Institute Genome Sequencing Center for Infectious Disease"/>
            <person name="Wu L."/>
            <person name="Ma J."/>
        </authorList>
    </citation>
    <scope>NUCLEOTIDE SEQUENCE [LARGE SCALE GENOMIC DNA]</scope>
    <source>
        <strain evidence="5">CGMCC 4.7241</strain>
    </source>
</reference>
<feature type="signal peptide" evidence="2">
    <location>
        <begin position="1"/>
        <end position="19"/>
    </location>
</feature>
<dbReference type="RefSeq" id="WP_205122362.1">
    <property type="nucleotide sequence ID" value="NZ_JAFBCM010000001.1"/>
</dbReference>
<feature type="chain" id="PRO_5046712915" evidence="2">
    <location>
        <begin position="20"/>
        <end position="714"/>
    </location>
</feature>
<organism evidence="4 5">
    <name type="scientific">Tenggerimyces flavus</name>
    <dbReference type="NCBI Taxonomy" id="1708749"/>
    <lineage>
        <taxon>Bacteria</taxon>
        <taxon>Bacillati</taxon>
        <taxon>Actinomycetota</taxon>
        <taxon>Actinomycetes</taxon>
        <taxon>Propionibacteriales</taxon>
        <taxon>Nocardioidaceae</taxon>
        <taxon>Tenggerimyces</taxon>
    </lineage>
</organism>
<dbReference type="Proteomes" id="UP001595699">
    <property type="component" value="Unassembled WGS sequence"/>
</dbReference>
<dbReference type="SUPFAM" id="SSF53850">
    <property type="entry name" value="Periplasmic binding protein-like II"/>
    <property type="match status" value="1"/>
</dbReference>
<keyword evidence="2" id="KW-0732">Signal</keyword>
<dbReference type="CDD" id="cd08500">
    <property type="entry name" value="PBP2_NikA_DppA_OppA_like_4"/>
    <property type="match status" value="1"/>
</dbReference>
<dbReference type="Gene3D" id="3.10.105.10">
    <property type="entry name" value="Dipeptide-binding Protein, Domain 3"/>
    <property type="match status" value="1"/>
</dbReference>
<accession>A0ABV7Y6E8</accession>
<comment type="caution">
    <text evidence="4">The sequence shown here is derived from an EMBL/GenBank/DDBJ whole genome shotgun (WGS) entry which is preliminary data.</text>
</comment>
<dbReference type="InterPro" id="IPR006311">
    <property type="entry name" value="TAT_signal"/>
</dbReference>
<evidence type="ECO:0000256" key="2">
    <source>
        <dbReference type="SAM" id="SignalP"/>
    </source>
</evidence>
<name>A0ABV7Y6E8_9ACTN</name>
<dbReference type="Pfam" id="PF00496">
    <property type="entry name" value="SBP_bac_5"/>
    <property type="match status" value="1"/>
</dbReference>
<dbReference type="InterPro" id="IPR000914">
    <property type="entry name" value="SBP_5_dom"/>
</dbReference>
<dbReference type="PANTHER" id="PTHR30290">
    <property type="entry name" value="PERIPLASMIC BINDING COMPONENT OF ABC TRANSPORTER"/>
    <property type="match status" value="1"/>
</dbReference>
<dbReference type="EMBL" id="JBHRZH010000001">
    <property type="protein sequence ID" value="MFC3759225.1"/>
    <property type="molecule type" value="Genomic_DNA"/>
</dbReference>
<evidence type="ECO:0000313" key="4">
    <source>
        <dbReference type="EMBL" id="MFC3759225.1"/>
    </source>
</evidence>
<feature type="region of interest" description="Disordered" evidence="1">
    <location>
        <begin position="29"/>
        <end position="63"/>
    </location>
</feature>
<dbReference type="Gene3D" id="3.40.190.10">
    <property type="entry name" value="Periplasmic binding protein-like II"/>
    <property type="match status" value="1"/>
</dbReference>
<dbReference type="InterPro" id="IPR039424">
    <property type="entry name" value="SBP_5"/>
</dbReference>
<evidence type="ECO:0000259" key="3">
    <source>
        <dbReference type="Pfam" id="PF00496"/>
    </source>
</evidence>
<protein>
    <submittedName>
        <fullName evidence="4">ABC transporter substrate-binding protein</fullName>
    </submittedName>
</protein>